<name>A0A844GQK4_9CHRO</name>
<dbReference type="RefSeq" id="WP_155082690.1">
    <property type="nucleotide sequence ID" value="NZ_WMIA01000002.1"/>
</dbReference>
<evidence type="ECO:0008006" key="4">
    <source>
        <dbReference type="Google" id="ProtNLM"/>
    </source>
</evidence>
<organism evidence="2 3">
    <name type="scientific">Cyanobacterium aponinum 0216</name>
    <dbReference type="NCBI Taxonomy" id="2676140"/>
    <lineage>
        <taxon>Bacteria</taxon>
        <taxon>Bacillati</taxon>
        <taxon>Cyanobacteriota</taxon>
        <taxon>Cyanophyceae</taxon>
        <taxon>Oscillatoriophycideae</taxon>
        <taxon>Chroococcales</taxon>
        <taxon>Geminocystaceae</taxon>
        <taxon>Cyanobacterium</taxon>
    </lineage>
</organism>
<dbReference type="EMBL" id="WMIA01000002">
    <property type="protein sequence ID" value="MTF37833.1"/>
    <property type="molecule type" value="Genomic_DNA"/>
</dbReference>
<reference evidence="2 3" key="1">
    <citation type="submission" date="2019-11" db="EMBL/GenBank/DDBJ databases">
        <title>Isolation of a new High Light Tolerant Cyanobacteria.</title>
        <authorList>
            <person name="Dobson Z."/>
            <person name="Vaughn N."/>
            <person name="Vaughn M."/>
            <person name="Fromme P."/>
            <person name="Mazor Y."/>
        </authorList>
    </citation>
    <scope>NUCLEOTIDE SEQUENCE [LARGE SCALE GENOMIC DNA]</scope>
    <source>
        <strain evidence="2 3">0216</strain>
    </source>
</reference>
<comment type="caution">
    <text evidence="2">The sequence shown here is derived from an EMBL/GenBank/DDBJ whole genome shotgun (WGS) entry which is preliminary data.</text>
</comment>
<sequence length="76" mass="8715">MIQQLEEAIVKLSELPETEQEAIAQIIFSTIESKKKSANAWDTLEEMAGSIEAPEDWSKEHDHYLYGTPKNNNHEQ</sequence>
<evidence type="ECO:0000313" key="2">
    <source>
        <dbReference type="EMBL" id="MTF37833.1"/>
    </source>
</evidence>
<evidence type="ECO:0000256" key="1">
    <source>
        <dbReference type="SAM" id="MobiDB-lite"/>
    </source>
</evidence>
<protein>
    <recommendedName>
        <fullName evidence="4">DUF2281 domain-containing protein</fullName>
    </recommendedName>
</protein>
<evidence type="ECO:0000313" key="3">
    <source>
        <dbReference type="Proteomes" id="UP000437131"/>
    </source>
</evidence>
<accession>A0A844GQK4</accession>
<proteinExistence type="predicted"/>
<gene>
    <name evidence="2" type="ORF">GGC33_02680</name>
</gene>
<dbReference type="AlphaFoldDB" id="A0A844GQK4"/>
<dbReference type="Proteomes" id="UP000437131">
    <property type="component" value="Unassembled WGS sequence"/>
</dbReference>
<feature type="region of interest" description="Disordered" evidence="1">
    <location>
        <begin position="52"/>
        <end position="76"/>
    </location>
</feature>